<protein>
    <submittedName>
        <fullName evidence="6">Nucleotide sugar dehydrogenase</fullName>
    </submittedName>
</protein>
<dbReference type="PIRSF" id="PIRSF000124">
    <property type="entry name" value="UDPglc_GDPman_dh"/>
    <property type="match status" value="1"/>
</dbReference>
<dbReference type="InterPro" id="IPR014027">
    <property type="entry name" value="UDP-Glc/GDP-Man_DH_C"/>
</dbReference>
<dbReference type="PANTHER" id="PTHR43491:SF1">
    <property type="entry name" value="UDP-N-ACETYL-D-MANNOSAMINE DEHYDROGENASE"/>
    <property type="match status" value="1"/>
</dbReference>
<dbReference type="InterPro" id="IPR017476">
    <property type="entry name" value="UDP-Glc/GDP-Man"/>
</dbReference>
<dbReference type="EMBL" id="JANIPJ010000006">
    <property type="protein sequence ID" value="MCR2804344.1"/>
    <property type="molecule type" value="Genomic_DNA"/>
</dbReference>
<dbReference type="InterPro" id="IPR008927">
    <property type="entry name" value="6-PGluconate_DH-like_C_sf"/>
</dbReference>
<dbReference type="InterPro" id="IPR036220">
    <property type="entry name" value="UDP-Glc/GDP-Man_DH_C_sf"/>
</dbReference>
<dbReference type="RefSeq" id="WP_257445305.1">
    <property type="nucleotide sequence ID" value="NZ_JANIPJ010000006.1"/>
</dbReference>
<evidence type="ECO:0000256" key="1">
    <source>
        <dbReference type="ARBA" id="ARBA00023002"/>
    </source>
</evidence>
<dbReference type="Pfam" id="PF00984">
    <property type="entry name" value="UDPG_MGDP_dh"/>
    <property type="match status" value="1"/>
</dbReference>
<dbReference type="AlphaFoldDB" id="A0A9X2MQJ4"/>
<dbReference type="Pfam" id="PF03720">
    <property type="entry name" value="UDPG_MGDP_dh_C"/>
    <property type="match status" value="1"/>
</dbReference>
<keyword evidence="4" id="KW-0812">Transmembrane</keyword>
<accession>A0A9X2MQJ4</accession>
<feature type="transmembrane region" description="Helical" evidence="4">
    <location>
        <begin position="20"/>
        <end position="38"/>
    </location>
</feature>
<keyword evidence="2" id="KW-0520">NAD</keyword>
<evidence type="ECO:0000313" key="7">
    <source>
        <dbReference type="Proteomes" id="UP001141950"/>
    </source>
</evidence>
<evidence type="ECO:0000256" key="2">
    <source>
        <dbReference type="ARBA" id="ARBA00023027"/>
    </source>
</evidence>
<dbReference type="GO" id="GO:0051287">
    <property type="term" value="F:NAD binding"/>
    <property type="evidence" value="ECO:0007669"/>
    <property type="project" value="InterPro"/>
</dbReference>
<dbReference type="InterPro" id="IPR001732">
    <property type="entry name" value="UDP-Glc/GDP-Man_DH_N"/>
</dbReference>
<dbReference type="Pfam" id="PF03721">
    <property type="entry name" value="UDPG_MGDP_dh_N"/>
    <property type="match status" value="1"/>
</dbReference>
<dbReference type="InterPro" id="IPR014026">
    <property type="entry name" value="UDP-Glc/GDP-Man_DH_dimer"/>
</dbReference>
<keyword evidence="1" id="KW-0560">Oxidoreductase</keyword>
<evidence type="ECO:0000256" key="4">
    <source>
        <dbReference type="SAM" id="Phobius"/>
    </source>
</evidence>
<name>A0A9X2MQJ4_9BACL</name>
<gene>
    <name evidence="6" type="ORF">NQZ67_10665</name>
</gene>
<dbReference type="SUPFAM" id="SSF52413">
    <property type="entry name" value="UDP-glucose/GDP-mannose dehydrogenase C-terminal domain"/>
    <property type="match status" value="1"/>
</dbReference>
<feature type="domain" description="UDP-glucose/GDP-mannose dehydrogenase C-terminal" evidence="5">
    <location>
        <begin position="332"/>
        <end position="427"/>
    </location>
</feature>
<evidence type="ECO:0000259" key="5">
    <source>
        <dbReference type="SMART" id="SM00984"/>
    </source>
</evidence>
<dbReference type="SMART" id="SM00984">
    <property type="entry name" value="UDPG_MGDP_dh_C"/>
    <property type="match status" value="1"/>
</dbReference>
<dbReference type="NCBIfam" id="TIGR03026">
    <property type="entry name" value="NDP-sugDHase"/>
    <property type="match status" value="1"/>
</dbReference>
<comment type="similarity">
    <text evidence="3">Belongs to the UDP-glucose/GDP-mannose dehydrogenase family.</text>
</comment>
<keyword evidence="7" id="KW-1185">Reference proteome</keyword>
<evidence type="ECO:0000313" key="6">
    <source>
        <dbReference type="EMBL" id="MCR2804344.1"/>
    </source>
</evidence>
<reference evidence="6" key="1">
    <citation type="submission" date="2022-08" db="EMBL/GenBank/DDBJ databases">
        <title>The genomic sequence of strain Paenibacillus sp. SCIV0701.</title>
        <authorList>
            <person name="Zhao H."/>
        </authorList>
    </citation>
    <scope>NUCLEOTIDE SEQUENCE</scope>
    <source>
        <strain evidence="6">SCIV0701</strain>
    </source>
</reference>
<dbReference type="SUPFAM" id="SSF51735">
    <property type="entry name" value="NAD(P)-binding Rossmann-fold domains"/>
    <property type="match status" value="1"/>
</dbReference>
<evidence type="ECO:0000256" key="3">
    <source>
        <dbReference type="PIRNR" id="PIRNR000124"/>
    </source>
</evidence>
<sequence>MVERNEMEDLHAQGGTEQKTVAILGLGYVGLPLALLFVDRGFRVLGIDPDADKVEKLHKGISYIHEISNRQIQEAMMTDRFLPTNRHSAIQAAEAIIICVPTPLTAYGTPDLSFLTIAASQVGHRLKKGQLVVLESSTYPGTTREVLLPLLEKTGLKAGEHFHLAYSPERVDPGNERFPLERIPKIVSGITEGCLDRILQLYGQVFPSLHPVSSTDAAEMAKILENSYRLINISFINEMAMLSDQLNLDVWEVIDAAGTKPFGFMPFYPGPGIGGHCIPVDPSYLLWKAKQHGMTSEFISMSNAVNHKMPLYIVQQLRKAMAPKPLSGSNILIYGAAYKPNIADARESASIDLMKLMQLEGANVFYHDPYIPQVKLGDGPLTSVELTPKLVESMDAVIIATPHKGMPLTMLAEHAAFIYDTRNVTRHIEGRGRIMRLGTGTRSNSSQESGGRT</sequence>
<keyword evidence="4" id="KW-1133">Transmembrane helix</keyword>
<keyword evidence="4" id="KW-0472">Membrane</keyword>
<dbReference type="Gene3D" id="3.40.50.720">
    <property type="entry name" value="NAD(P)-binding Rossmann-like Domain"/>
    <property type="match status" value="2"/>
</dbReference>
<dbReference type="SUPFAM" id="SSF48179">
    <property type="entry name" value="6-phosphogluconate dehydrogenase C-terminal domain-like"/>
    <property type="match status" value="1"/>
</dbReference>
<organism evidence="6 7">
    <name type="scientific">Paenibacillus soyae</name>
    <dbReference type="NCBI Taxonomy" id="2969249"/>
    <lineage>
        <taxon>Bacteria</taxon>
        <taxon>Bacillati</taxon>
        <taxon>Bacillota</taxon>
        <taxon>Bacilli</taxon>
        <taxon>Bacillales</taxon>
        <taxon>Paenibacillaceae</taxon>
        <taxon>Paenibacillus</taxon>
    </lineage>
</organism>
<comment type="caution">
    <text evidence="6">The sequence shown here is derived from an EMBL/GenBank/DDBJ whole genome shotgun (WGS) entry which is preliminary data.</text>
</comment>
<dbReference type="GO" id="GO:0000271">
    <property type="term" value="P:polysaccharide biosynthetic process"/>
    <property type="evidence" value="ECO:0007669"/>
    <property type="project" value="InterPro"/>
</dbReference>
<dbReference type="InterPro" id="IPR036291">
    <property type="entry name" value="NAD(P)-bd_dom_sf"/>
</dbReference>
<dbReference type="PANTHER" id="PTHR43491">
    <property type="entry name" value="UDP-N-ACETYL-D-MANNOSAMINE DEHYDROGENASE"/>
    <property type="match status" value="1"/>
</dbReference>
<proteinExistence type="inferred from homology"/>
<dbReference type="GO" id="GO:0016628">
    <property type="term" value="F:oxidoreductase activity, acting on the CH-CH group of donors, NAD or NADP as acceptor"/>
    <property type="evidence" value="ECO:0007669"/>
    <property type="project" value="InterPro"/>
</dbReference>
<dbReference type="PIRSF" id="PIRSF500136">
    <property type="entry name" value="UDP_ManNAc_DH"/>
    <property type="match status" value="1"/>
</dbReference>
<dbReference type="InterPro" id="IPR028359">
    <property type="entry name" value="UDP_ManNAc/GlcNAc_DH"/>
</dbReference>
<dbReference type="Proteomes" id="UP001141950">
    <property type="component" value="Unassembled WGS sequence"/>
</dbReference>
<dbReference type="GO" id="GO:0016616">
    <property type="term" value="F:oxidoreductase activity, acting on the CH-OH group of donors, NAD or NADP as acceptor"/>
    <property type="evidence" value="ECO:0007669"/>
    <property type="project" value="InterPro"/>
</dbReference>